<proteinExistence type="inferred from homology"/>
<accession>A0A5E7SZA0</accession>
<evidence type="ECO:0000256" key="2">
    <source>
        <dbReference type="ARBA" id="ARBA00008064"/>
    </source>
</evidence>
<evidence type="ECO:0000256" key="3">
    <source>
        <dbReference type="ARBA" id="ARBA00022448"/>
    </source>
</evidence>
<evidence type="ECO:0000256" key="7">
    <source>
        <dbReference type="ARBA" id="ARBA00023136"/>
    </source>
</evidence>
<feature type="compositionally biased region" description="Polar residues" evidence="10">
    <location>
        <begin position="509"/>
        <end position="519"/>
    </location>
</feature>
<dbReference type="GO" id="GO:0015473">
    <property type="term" value="F:fimbrial usher porin activity"/>
    <property type="evidence" value="ECO:0007669"/>
    <property type="project" value="InterPro"/>
</dbReference>
<organism evidence="13 14">
    <name type="scientific">Pseudomonas fluorescens</name>
    <dbReference type="NCBI Taxonomy" id="294"/>
    <lineage>
        <taxon>Bacteria</taxon>
        <taxon>Pseudomonadati</taxon>
        <taxon>Pseudomonadota</taxon>
        <taxon>Gammaproteobacteria</taxon>
        <taxon>Pseudomonadales</taxon>
        <taxon>Pseudomonadaceae</taxon>
        <taxon>Pseudomonas</taxon>
    </lineage>
</organism>
<dbReference type="InterPro" id="IPR043142">
    <property type="entry name" value="PapC-like_C_sf"/>
</dbReference>
<evidence type="ECO:0000256" key="5">
    <source>
        <dbReference type="ARBA" id="ARBA00022692"/>
    </source>
</evidence>
<dbReference type="Pfam" id="PF00577">
    <property type="entry name" value="Usher"/>
    <property type="match status" value="1"/>
</dbReference>
<keyword evidence="8 9" id="KW-0998">Cell outer membrane</keyword>
<dbReference type="InterPro" id="IPR000015">
    <property type="entry name" value="Fimb_usher"/>
</dbReference>
<evidence type="ECO:0000313" key="14">
    <source>
        <dbReference type="Proteomes" id="UP000327191"/>
    </source>
</evidence>
<name>A0A5E7SZA0_PSEFL</name>
<dbReference type="Pfam" id="PF13954">
    <property type="entry name" value="PapC_N"/>
    <property type="match status" value="1"/>
</dbReference>
<feature type="region of interest" description="Disordered" evidence="10">
    <location>
        <begin position="495"/>
        <end position="519"/>
    </location>
</feature>
<dbReference type="Gene3D" id="2.60.40.3110">
    <property type="match status" value="1"/>
</dbReference>
<gene>
    <name evidence="13" type="primary">yraJ</name>
    <name evidence="13" type="ORF">PS938_01630</name>
</gene>
<evidence type="ECO:0000256" key="4">
    <source>
        <dbReference type="ARBA" id="ARBA00022452"/>
    </source>
</evidence>
<dbReference type="Pfam" id="PF13953">
    <property type="entry name" value="PapC_C"/>
    <property type="match status" value="1"/>
</dbReference>
<dbReference type="InterPro" id="IPR018030">
    <property type="entry name" value="Fimbrial_membr_usher_CS"/>
</dbReference>
<keyword evidence="3 9" id="KW-0813">Transport</keyword>
<dbReference type="GO" id="GO:0009279">
    <property type="term" value="C:cell outer membrane"/>
    <property type="evidence" value="ECO:0007669"/>
    <property type="project" value="UniProtKB-SubCell"/>
</dbReference>
<dbReference type="PANTHER" id="PTHR30451:SF8">
    <property type="entry name" value="FIMBRIAL USHER PROTEIN"/>
    <property type="match status" value="1"/>
</dbReference>
<dbReference type="PANTHER" id="PTHR30451">
    <property type="entry name" value="OUTER MEMBRANE USHER PROTEIN"/>
    <property type="match status" value="1"/>
</dbReference>
<evidence type="ECO:0000256" key="10">
    <source>
        <dbReference type="SAM" id="MobiDB-lite"/>
    </source>
</evidence>
<evidence type="ECO:0000313" key="13">
    <source>
        <dbReference type="EMBL" id="VVP91619.1"/>
    </source>
</evidence>
<reference evidence="13 14" key="1">
    <citation type="submission" date="2019-09" db="EMBL/GenBank/DDBJ databases">
        <authorList>
            <person name="Chandra G."/>
            <person name="Truman W A."/>
        </authorList>
    </citation>
    <scope>NUCLEOTIDE SEQUENCE [LARGE SCALE GENOMIC DNA]</scope>
    <source>
        <strain evidence="13">PS938</strain>
    </source>
</reference>
<evidence type="ECO:0000256" key="6">
    <source>
        <dbReference type="ARBA" id="ARBA00022729"/>
    </source>
</evidence>
<dbReference type="SUPFAM" id="SSF141729">
    <property type="entry name" value="FimD N-terminal domain-like"/>
    <property type="match status" value="1"/>
</dbReference>
<evidence type="ECO:0000259" key="12">
    <source>
        <dbReference type="Pfam" id="PF13954"/>
    </source>
</evidence>
<dbReference type="EMBL" id="CABVJE010000006">
    <property type="protein sequence ID" value="VVP91619.1"/>
    <property type="molecule type" value="Genomic_DNA"/>
</dbReference>
<sequence length="830" mass="89532">MNPMNTVLKYRGGEAMPAFRRADTRPRLPPLRTGVVLLMTNTLMVLDARAEDPGSASLLTSFDQKTLLQRGIDPALATQLLNAPRFTAGRHPITLTVNGQRQGRVDVTFNNEGDLCFDHALLDAANLSEPTAPTNDPRCFDVLGTWPQTLIEQDPANLGLSLIVPTDAMRAKVRDFSGYQTGGVAGLLNYDVNSLYSQYGGQSNRYLTANTEVGFNAGDWIVRSRQVQTWHNDVSRTSHLAAYAQRTFTGHQAVLQAGQINLYNPVLATAQITGVQLMTEQALQTESQGRPIEGIAQGQARIEIRQNGSLIHSTVVPAGPFSLSNVQRLDSRSDVEVVVKETTGSEQRFTVPASLLGMDLPASGFSLTAGQLRHLGDSQTNDPWLISGSWSGALNPHVMLSTGATGSADYRAMAAGVGLLPWTDTQLQTSLQTSEVSSGHPEKGIQADLNLSHRLGEQWSMNAGMSHRTFGYRELSQAMLETESPRNRSRYRDQQNLGLSWSPPGTGALSASLSRSTSFDGQSSSRAMASWGTLIGGVSVSATVQWQVSGARNIDDSAYLNLSIPLGENRRGRTWVRSSAGEHRSGVGLNEQLNDHLSYRVGVEHDSRDRQVQSSAGVSILPRYSQLDVSYTRTDAERPGYQVGARGGAVLHGDGLTLSPYPVRDTFALLSVGDAAAIKVSTPSGPVWTDWQGRAVVPHVTAYGRNPVEVETRSLPRNLDINNGLAVISAGRGAVDKVEFGVTQTRRALLKVTQDNGASLPRGATVNTGDGEFVTLVQEGGLVFLPNVLATPTLWITAPGLDRCELHFELPAKADSKAYFETALAQCRTP</sequence>
<dbReference type="InterPro" id="IPR025885">
    <property type="entry name" value="PapC_N"/>
</dbReference>
<dbReference type="Gene3D" id="2.60.40.2610">
    <property type="entry name" value="Outer membrane usher protein FimD, plug domain"/>
    <property type="match status" value="1"/>
</dbReference>
<dbReference type="Proteomes" id="UP000327191">
    <property type="component" value="Unassembled WGS sequence"/>
</dbReference>
<comment type="subcellular location">
    <subcellularLocation>
        <location evidence="1 9">Cell outer membrane</location>
        <topology evidence="1 9">Multi-pass membrane protein</topology>
    </subcellularLocation>
</comment>
<keyword evidence="7 9" id="KW-0472">Membrane</keyword>
<dbReference type="AlphaFoldDB" id="A0A5E7SZA0"/>
<dbReference type="GO" id="GO:0009297">
    <property type="term" value="P:pilus assembly"/>
    <property type="evidence" value="ECO:0007669"/>
    <property type="project" value="InterPro"/>
</dbReference>
<evidence type="ECO:0000259" key="11">
    <source>
        <dbReference type="Pfam" id="PF13953"/>
    </source>
</evidence>
<evidence type="ECO:0000256" key="1">
    <source>
        <dbReference type="ARBA" id="ARBA00004571"/>
    </source>
</evidence>
<dbReference type="InterPro" id="IPR025949">
    <property type="entry name" value="PapC-like_C"/>
</dbReference>
<feature type="domain" description="PapC-like C-terminal" evidence="11">
    <location>
        <begin position="749"/>
        <end position="811"/>
    </location>
</feature>
<dbReference type="Gene3D" id="3.10.20.410">
    <property type="match status" value="1"/>
</dbReference>
<protein>
    <submittedName>
        <fullName evidence="13">Outer membrane usher protein YraJ</fullName>
    </submittedName>
</protein>
<dbReference type="InterPro" id="IPR037224">
    <property type="entry name" value="PapC_N_sf"/>
</dbReference>
<evidence type="ECO:0000256" key="9">
    <source>
        <dbReference type="RuleBase" id="RU003884"/>
    </source>
</evidence>
<dbReference type="Gene3D" id="2.60.40.2070">
    <property type="match status" value="1"/>
</dbReference>
<keyword evidence="9" id="KW-1029">Fimbrium biogenesis</keyword>
<evidence type="ECO:0000256" key="8">
    <source>
        <dbReference type="ARBA" id="ARBA00023237"/>
    </source>
</evidence>
<keyword evidence="6" id="KW-0732">Signal</keyword>
<keyword evidence="4" id="KW-1134">Transmembrane beta strand</keyword>
<dbReference type="PROSITE" id="PS01151">
    <property type="entry name" value="FIMBRIAL_USHER"/>
    <property type="match status" value="1"/>
</dbReference>
<keyword evidence="5 9" id="KW-0812">Transmembrane</keyword>
<feature type="domain" description="PapC N-terminal" evidence="12">
    <location>
        <begin position="62"/>
        <end position="193"/>
    </location>
</feature>
<comment type="similarity">
    <text evidence="2 9">Belongs to the fimbrial export usher family.</text>
</comment>
<dbReference type="InterPro" id="IPR042186">
    <property type="entry name" value="FimD_plug_dom"/>
</dbReference>